<feature type="transmembrane region" description="Helical" evidence="7">
    <location>
        <begin position="142"/>
        <end position="163"/>
    </location>
</feature>
<proteinExistence type="inferred from homology"/>
<comment type="subcellular location">
    <subcellularLocation>
        <location evidence="1">Cell membrane</location>
        <topology evidence="1">Multi-pass membrane protein</topology>
    </subcellularLocation>
</comment>
<feature type="transmembrane region" description="Helical" evidence="7">
    <location>
        <begin position="69"/>
        <end position="93"/>
    </location>
</feature>
<dbReference type="PANTHER" id="PTHR30250:SF10">
    <property type="entry name" value="LIPOPOLYSACCHARIDE BIOSYNTHESIS PROTEIN WZXC"/>
    <property type="match status" value="1"/>
</dbReference>
<feature type="transmembrane region" description="Helical" evidence="7">
    <location>
        <begin position="199"/>
        <end position="219"/>
    </location>
</feature>
<name>A0ABM8EH85_9BACT</name>
<dbReference type="Proteomes" id="UP001317705">
    <property type="component" value="Chromosome"/>
</dbReference>
<organism evidence="8 9">
    <name type="scientific">Geotalea uraniireducens</name>
    <dbReference type="NCBI Taxonomy" id="351604"/>
    <lineage>
        <taxon>Bacteria</taxon>
        <taxon>Pseudomonadati</taxon>
        <taxon>Thermodesulfobacteriota</taxon>
        <taxon>Desulfuromonadia</taxon>
        <taxon>Geobacterales</taxon>
        <taxon>Geobacteraceae</taxon>
        <taxon>Geotalea</taxon>
    </lineage>
</organism>
<sequence>MKRPHMNNILDPPPGDAKPSLDSGAFLDLKKKSLSGMVALFIRQVLVKLIFFGGNIVLARLLAPQIFGIYAIVNFVVTFFSTFGDVGIGAALIQKKGDLSREELSTTFWLQQMLVWSVVVVVMLAAPLALKVYSTLPPVGVWLIRAMALSFLFSSLKTIPAILMEREIDFNRIAWVDITENLAFQGVAITGAFLGWEAWSFVAAAVTRGFLGAVLIYAFSRWRPSFHYRFESVKGLVRFGLPYQGNQILNFIKDAVAPLFVGAYAGAAAVGYLNWARNIAYAPLIISETFGRVAFPAFSKLQDDKALLARTTEHSIKIMSLIMFPIMATMIALGPELIHVVYTDKWMPGIYAFYCYCIPPMVVSIASPLYSAIMAQGKPSILLIISSLFILFEWGLGVVSVVLLGFTGAAMTQLIIVPLFTYFYKWILQKNNINIKIFINVIYKIVAVLLSVCVVVYMKKIIVVNLMTLAIMSLVSIAIYLFAMLLMERASLLEFGEYFKKIREK</sequence>
<feature type="transmembrane region" description="Helical" evidence="7">
    <location>
        <begin position="255"/>
        <end position="273"/>
    </location>
</feature>
<keyword evidence="4 7" id="KW-0812">Transmembrane</keyword>
<feature type="transmembrane region" description="Helical" evidence="7">
    <location>
        <begin position="40"/>
        <end position="63"/>
    </location>
</feature>
<evidence type="ECO:0000256" key="4">
    <source>
        <dbReference type="ARBA" id="ARBA00022692"/>
    </source>
</evidence>
<evidence type="ECO:0000256" key="3">
    <source>
        <dbReference type="ARBA" id="ARBA00022475"/>
    </source>
</evidence>
<accession>A0ABM8EH85</accession>
<feature type="transmembrane region" description="Helical" evidence="7">
    <location>
        <begin position="464"/>
        <end position="486"/>
    </location>
</feature>
<keyword evidence="5 7" id="KW-1133">Transmembrane helix</keyword>
<keyword evidence="3" id="KW-1003">Cell membrane</keyword>
<dbReference type="InterPro" id="IPR050833">
    <property type="entry name" value="Poly_Biosynth_Transport"/>
</dbReference>
<protein>
    <recommendedName>
        <fullName evidence="10">Polysaccharide biosynthesis protein</fullName>
    </recommendedName>
</protein>
<dbReference type="EMBL" id="AP027151">
    <property type="protein sequence ID" value="BDV41757.1"/>
    <property type="molecule type" value="Genomic_DNA"/>
</dbReference>
<dbReference type="PANTHER" id="PTHR30250">
    <property type="entry name" value="PST FAMILY PREDICTED COLANIC ACID TRANSPORTER"/>
    <property type="match status" value="1"/>
</dbReference>
<gene>
    <name evidence="8" type="ORF">GURASL_06800</name>
</gene>
<evidence type="ECO:0000256" key="2">
    <source>
        <dbReference type="ARBA" id="ARBA00007430"/>
    </source>
</evidence>
<evidence type="ECO:0000313" key="8">
    <source>
        <dbReference type="EMBL" id="BDV41757.1"/>
    </source>
</evidence>
<keyword evidence="9" id="KW-1185">Reference proteome</keyword>
<evidence type="ECO:0000313" key="9">
    <source>
        <dbReference type="Proteomes" id="UP001317705"/>
    </source>
</evidence>
<dbReference type="RefSeq" id="WP_282001779.1">
    <property type="nucleotide sequence ID" value="NZ_AP027151.1"/>
</dbReference>
<evidence type="ECO:0000256" key="7">
    <source>
        <dbReference type="SAM" id="Phobius"/>
    </source>
</evidence>
<evidence type="ECO:0000256" key="6">
    <source>
        <dbReference type="ARBA" id="ARBA00023136"/>
    </source>
</evidence>
<evidence type="ECO:0008006" key="10">
    <source>
        <dbReference type="Google" id="ProtNLM"/>
    </source>
</evidence>
<comment type="similarity">
    <text evidence="2">Belongs to the polysaccharide synthase family.</text>
</comment>
<feature type="transmembrane region" description="Helical" evidence="7">
    <location>
        <begin position="318"/>
        <end position="338"/>
    </location>
</feature>
<dbReference type="Pfam" id="PF13440">
    <property type="entry name" value="Polysacc_synt_3"/>
    <property type="match status" value="1"/>
</dbReference>
<feature type="transmembrane region" description="Helical" evidence="7">
    <location>
        <begin position="113"/>
        <end position="130"/>
    </location>
</feature>
<evidence type="ECO:0000256" key="1">
    <source>
        <dbReference type="ARBA" id="ARBA00004651"/>
    </source>
</evidence>
<reference evidence="8 9" key="1">
    <citation type="submission" date="2022-12" db="EMBL/GenBank/DDBJ databases">
        <title>Polyphasic characterization of Geotalea uranireducens NIT-SL11 newly isolated from a complex of sewage sludge and microbially reduced graphene oxide.</title>
        <authorList>
            <person name="Xie L."/>
            <person name="Yoshida N."/>
            <person name="Meng L."/>
        </authorList>
    </citation>
    <scope>NUCLEOTIDE SEQUENCE [LARGE SCALE GENOMIC DNA]</scope>
    <source>
        <strain evidence="8 9">NIT-SL11</strain>
    </source>
</reference>
<feature type="transmembrane region" description="Helical" evidence="7">
    <location>
        <begin position="382"/>
        <end position="404"/>
    </location>
</feature>
<feature type="transmembrane region" description="Helical" evidence="7">
    <location>
        <begin position="410"/>
        <end position="428"/>
    </location>
</feature>
<feature type="transmembrane region" description="Helical" evidence="7">
    <location>
        <begin position="350"/>
        <end position="370"/>
    </location>
</feature>
<feature type="transmembrane region" description="Helical" evidence="7">
    <location>
        <begin position="437"/>
        <end position="458"/>
    </location>
</feature>
<keyword evidence="6 7" id="KW-0472">Membrane</keyword>
<evidence type="ECO:0000256" key="5">
    <source>
        <dbReference type="ARBA" id="ARBA00022989"/>
    </source>
</evidence>